<dbReference type="InterPro" id="IPR036291">
    <property type="entry name" value="NAD(P)-bd_dom_sf"/>
</dbReference>
<evidence type="ECO:0000256" key="8">
    <source>
        <dbReference type="ARBA" id="ARBA00022723"/>
    </source>
</evidence>
<evidence type="ECO:0000313" key="31">
    <source>
        <dbReference type="Ensembl" id="ENSACCP00020017336.1"/>
    </source>
</evidence>
<evidence type="ECO:0000256" key="9">
    <source>
        <dbReference type="ARBA" id="ARBA00022826"/>
    </source>
</evidence>
<dbReference type="FunFam" id="3.40.50.720:FF:000098">
    <property type="entry name" value="calcium-activated potassium channel subunit alpha-1 isoform X3"/>
    <property type="match status" value="1"/>
</dbReference>
<proteinExistence type="inferred from homology"/>
<keyword evidence="12" id="KW-0851">Voltage-gated channel</keyword>
<evidence type="ECO:0000256" key="22">
    <source>
        <dbReference type="ARBA" id="ARBA00030518"/>
    </source>
</evidence>
<keyword evidence="4" id="KW-0813">Transport</keyword>
<dbReference type="Proteomes" id="UP000472275">
    <property type="component" value="Chromosome 11"/>
</dbReference>
<feature type="region of interest" description="Disordered" evidence="28">
    <location>
        <begin position="1171"/>
        <end position="1219"/>
    </location>
</feature>
<dbReference type="PRINTS" id="PR01449">
    <property type="entry name" value="BKCHANNELA"/>
</dbReference>
<evidence type="ECO:0000256" key="13">
    <source>
        <dbReference type="ARBA" id="ARBA00022958"/>
    </source>
</evidence>
<feature type="transmembrane region" description="Helical" evidence="29">
    <location>
        <begin position="115"/>
        <end position="133"/>
    </location>
</feature>
<accession>A0A663F0D2</accession>
<feature type="transmembrane region" description="Helical" evidence="29">
    <location>
        <begin position="311"/>
        <end position="329"/>
    </location>
</feature>
<evidence type="ECO:0000256" key="25">
    <source>
        <dbReference type="ARBA" id="ARBA00031999"/>
    </source>
</evidence>
<evidence type="ECO:0000256" key="28">
    <source>
        <dbReference type="SAM" id="MobiDB-lite"/>
    </source>
</evidence>
<dbReference type="PANTHER" id="PTHR10027:SF40">
    <property type="entry name" value="CALCIUM-ACTIVATED POTASSIUM CHANNEL SUBUNIT ALPHA-1"/>
    <property type="match status" value="1"/>
</dbReference>
<evidence type="ECO:0000256" key="24">
    <source>
        <dbReference type="ARBA" id="ARBA00031597"/>
    </source>
</evidence>
<gene>
    <name evidence="31" type="primary">KCNMA1</name>
</gene>
<evidence type="ECO:0000256" key="23">
    <source>
        <dbReference type="ARBA" id="ARBA00030652"/>
    </source>
</evidence>
<evidence type="ECO:0000256" key="11">
    <source>
        <dbReference type="ARBA" id="ARBA00022842"/>
    </source>
</evidence>
<feature type="transmembrane region" description="Helical" evidence="29">
    <location>
        <begin position="244"/>
        <end position="265"/>
    </location>
</feature>
<keyword evidence="11" id="KW-0460">Magnesium</keyword>
<feature type="domain" description="RCK N-terminal" evidence="30">
    <location>
        <begin position="823"/>
        <end position="967"/>
    </location>
</feature>
<dbReference type="PRINTS" id="PR00169">
    <property type="entry name" value="KCHANNEL"/>
</dbReference>
<name>A0A663F0D2_AQUCH</name>
<evidence type="ECO:0000256" key="1">
    <source>
        <dbReference type="ARBA" id="ARBA00004651"/>
    </source>
</evidence>
<keyword evidence="14 29" id="KW-1133">Transmembrane helix</keyword>
<feature type="region of interest" description="Disordered" evidence="28">
    <location>
        <begin position="733"/>
        <end position="773"/>
    </location>
</feature>
<feature type="transmembrane region" description="Helical" evidence="29">
    <location>
        <begin position="21"/>
        <end position="43"/>
    </location>
</feature>
<dbReference type="PANTHER" id="PTHR10027">
    <property type="entry name" value="CALCIUM-ACTIVATED POTASSIUM CHANNEL ALPHA CHAIN"/>
    <property type="match status" value="1"/>
</dbReference>
<dbReference type="GO" id="GO:0034702">
    <property type="term" value="C:monoatomic ion channel complex"/>
    <property type="evidence" value="ECO:0007669"/>
    <property type="project" value="UniProtKB-KW"/>
</dbReference>
<dbReference type="InterPro" id="IPR003929">
    <property type="entry name" value="K_chnl_BK_asu"/>
</dbReference>
<feature type="transmembrane region" description="Helical" evidence="29">
    <location>
        <begin position="185"/>
        <end position="208"/>
    </location>
</feature>
<keyword evidence="15" id="KW-0406">Ion transport</keyword>
<dbReference type="Ensembl" id="ENSACCT00020018095.1">
    <property type="protein sequence ID" value="ENSACCP00020017336.1"/>
    <property type="gene ID" value="ENSACCG00020011753.1"/>
</dbReference>
<dbReference type="Gene3D" id="3.40.50.720">
    <property type="entry name" value="NAD(P)-binding Rossmann-like Domain"/>
    <property type="match status" value="2"/>
</dbReference>
<keyword evidence="5" id="KW-1003">Cell membrane</keyword>
<dbReference type="InterPro" id="IPR047871">
    <property type="entry name" value="K_chnl_Slo-like"/>
</dbReference>
<evidence type="ECO:0000256" key="6">
    <source>
        <dbReference type="ARBA" id="ARBA00022538"/>
    </source>
</evidence>
<evidence type="ECO:0000256" key="5">
    <source>
        <dbReference type="ARBA" id="ARBA00022475"/>
    </source>
</evidence>
<evidence type="ECO:0000256" key="14">
    <source>
        <dbReference type="ARBA" id="ARBA00022989"/>
    </source>
</evidence>
<comment type="subcellular location">
    <subcellularLocation>
        <location evidence="1">Cell membrane</location>
        <topology evidence="1">Multi-pass membrane protein</topology>
    </subcellularLocation>
</comment>
<dbReference type="InterPro" id="IPR048735">
    <property type="entry name" value="Slowpoke-like_C"/>
</dbReference>
<dbReference type="FunFam" id="3.40.50.720:FF:000005">
    <property type="entry name" value="calcium-activated potassium channel subunit alpha-1 isoform X6"/>
    <property type="match status" value="1"/>
</dbReference>
<evidence type="ECO:0000256" key="27">
    <source>
        <dbReference type="ARBA" id="ARBA00034430"/>
    </source>
</evidence>
<evidence type="ECO:0000256" key="29">
    <source>
        <dbReference type="SAM" id="Phobius"/>
    </source>
</evidence>
<dbReference type="GO" id="GO:0060072">
    <property type="term" value="F:large conductance calcium-activated potassium channel activity"/>
    <property type="evidence" value="ECO:0007669"/>
    <property type="project" value="TreeGrafter"/>
</dbReference>
<sequence>MDALIIPVTMEVPCDSRGQRMWWAFLASSMVTFFGGLFIILLWRTLKYLWTVCCHCGVKNKEAQKINGGGDTQVDGACKPTDEKEENVAAEVGWMTSVKDWAGVMISAQTLTGRVLVVLVFALSIGALVIYFIDSSKSRTADSLIPIESCQNFYKDFTLQIDMAFNVFFLLYFGLRFIAANDKLWFWLEVNSVVDFFTVPPVFVSVYLNRSWLGLRFLRALRLIQFSEILQFLNILKTSNSIKLVNLCSIFISTWLTAAGFIHLVENSGDPWENFQNNQPLTYWECVYLLMVTMSTVGYGDVYAKTTLGRLFMVFFILGGLAMFASYVPEIIELIGNRKKYGGSYSAVSGRKHIVVCGHITLESVSNFLKDFLHKDRDDVNVEIVFLHNISPNLELEALFKRHFTQVEFYQGSVLNPHDLARVKIESADACLILANKYCADPDAEDASNIMRVISIKNYHPKIRIITQMLQYHNKAHLLNIPSWNWKEGDDAICLAELKLGFIAQSCLAPGLSTMLANLFSMRSFIKIEEDTWQKYYLEGVANEMYTEYLSSAFVGLSFPAVCELVFAKLKLLMIAIEYKSEKRESSILINPGNHVKIQEGTLGFFIASDAKEVKRAFFYCKACHDDITDPKRIKKCGCKRQVKNAARPSYPKCSYQFKNATAKALVGAKSTEGIPEPVPLVNNRKGSLFLPNNPSLLHLNILSSVEQGKSTYCRLQRALSLPVKYRYQSQKPGLNQDLLEDEQPSTLSPKKKQRNGGMRNSPNSSPKLMRHDPLLIPGNEQIDNMDANVKKYDSTGMFHWCPAKDIEKVILTRSEAAMTVLSGHVVVCIFGDVKSALIGLRNLVMPLRASNFHYHELKHIVFVGSLEYLRREWETLHNFPKVSILPGTPLSRADLRAVNINLCDMCVILSANQNNIDDASLQDKECILASLNIKSMQFDDSIGVLQANSQGFTPPGMDRSSPDNSPVHGLLRQPSITTGANIPIITELVNDSNVQFLDQDDDDDPDTELYLTQPFACGTAFAVSVLDSLMSATYFNDNILTLIRTLVTGGATPELEALIAEENALRGGYSTPQTLANRDRCRVAQLALYDGPFADLGDGGCYGDLFCKALKTYNMLCFGIYRLRDAHLSTPSQCTKRYVITNPPYEFELVPTDLIFCLMQFDHNAGQSRASLSHSSHSSYSSSKKSSSVHSIPSTANRPNRTKTRDSREKQKKEMVYR</sequence>
<dbReference type="Pfam" id="PF03493">
    <property type="entry name" value="BK_channel_a"/>
    <property type="match status" value="1"/>
</dbReference>
<organism evidence="31 32">
    <name type="scientific">Aquila chrysaetos chrysaetos</name>
    <dbReference type="NCBI Taxonomy" id="223781"/>
    <lineage>
        <taxon>Eukaryota</taxon>
        <taxon>Metazoa</taxon>
        <taxon>Chordata</taxon>
        <taxon>Craniata</taxon>
        <taxon>Vertebrata</taxon>
        <taxon>Euteleostomi</taxon>
        <taxon>Archelosauria</taxon>
        <taxon>Archosauria</taxon>
        <taxon>Dinosauria</taxon>
        <taxon>Saurischia</taxon>
        <taxon>Theropoda</taxon>
        <taxon>Coelurosauria</taxon>
        <taxon>Aves</taxon>
        <taxon>Neognathae</taxon>
        <taxon>Neoaves</taxon>
        <taxon>Telluraves</taxon>
        <taxon>Accipitrimorphae</taxon>
        <taxon>Accipitriformes</taxon>
        <taxon>Accipitridae</taxon>
        <taxon>Accipitrinae</taxon>
        <taxon>Aquila</taxon>
    </lineage>
</organism>
<keyword evidence="16 29" id="KW-0472">Membrane</keyword>
<dbReference type="InterPro" id="IPR003148">
    <property type="entry name" value="RCK_N"/>
</dbReference>
<feature type="compositionally biased region" description="Low complexity" evidence="28">
    <location>
        <begin position="1171"/>
        <end position="1195"/>
    </location>
</feature>
<feature type="transmembrane region" description="Helical" evidence="29">
    <location>
        <begin position="281"/>
        <end position="299"/>
    </location>
</feature>
<evidence type="ECO:0000256" key="19">
    <source>
        <dbReference type="ARBA" id="ARBA00029583"/>
    </source>
</evidence>
<evidence type="ECO:0000256" key="16">
    <source>
        <dbReference type="ARBA" id="ARBA00023136"/>
    </source>
</evidence>
<keyword evidence="6" id="KW-0633">Potassium transport</keyword>
<keyword evidence="7 29" id="KW-0812">Transmembrane</keyword>
<dbReference type="Pfam" id="PF21014">
    <property type="entry name" value="Slowpoke_C"/>
    <property type="match status" value="1"/>
</dbReference>
<dbReference type="AlphaFoldDB" id="A0A663F0D2"/>
<feature type="domain" description="RCK N-terminal" evidence="30">
    <location>
        <begin position="351"/>
        <end position="493"/>
    </location>
</feature>
<reference evidence="31" key="2">
    <citation type="submission" date="2025-09" db="UniProtKB">
        <authorList>
            <consortium name="Ensembl"/>
        </authorList>
    </citation>
    <scope>IDENTIFICATION</scope>
</reference>
<dbReference type="FunFam" id="1.10.287.70:FF:000015">
    <property type="entry name" value="Calcium-activated potassium channel subunit alpha-1 isoform X7"/>
    <property type="match status" value="1"/>
</dbReference>
<evidence type="ECO:0000256" key="2">
    <source>
        <dbReference type="ARBA" id="ARBA00008648"/>
    </source>
</evidence>
<protein>
    <recommendedName>
        <fullName evidence="3">Calcium-activated potassium channel subunit alpha-1</fullName>
    </recommendedName>
    <alternativeName>
        <fullName evidence="18">BK channel</fullName>
    </alternativeName>
    <alternativeName>
        <fullName evidence="22">BKCA alpha</fullName>
    </alternativeName>
    <alternativeName>
        <fullName evidence="20">Calcium-activated potassium channel, subfamily M subunit alpha-1</fullName>
    </alternativeName>
    <alternativeName>
        <fullName evidence="24">K(VCA)alpha</fullName>
    </alternativeName>
    <alternativeName>
        <fullName evidence="23">KCa1.1</fullName>
    </alternativeName>
    <alternativeName>
        <fullName evidence="25">Maxi K channel</fullName>
    </alternativeName>
    <alternativeName>
        <fullName evidence="19">Slo-alpha</fullName>
    </alternativeName>
    <alternativeName>
        <fullName evidence="21">Slo1</fullName>
    </alternativeName>
    <alternativeName>
        <fullName evidence="26">Slowpoke homolog</fullName>
    </alternativeName>
</protein>
<dbReference type="SUPFAM" id="SSF51735">
    <property type="entry name" value="NAD(P)-binding Rossmann-fold domains"/>
    <property type="match status" value="1"/>
</dbReference>
<dbReference type="SUPFAM" id="SSF81324">
    <property type="entry name" value="Voltage-gated potassium channels"/>
    <property type="match status" value="1"/>
</dbReference>
<keyword evidence="32" id="KW-1185">Reference proteome</keyword>
<dbReference type="PROSITE" id="PS51201">
    <property type="entry name" value="RCK_N"/>
    <property type="match status" value="2"/>
</dbReference>
<evidence type="ECO:0000256" key="10">
    <source>
        <dbReference type="ARBA" id="ARBA00022837"/>
    </source>
</evidence>
<feature type="compositionally biased region" description="Basic and acidic residues" evidence="28">
    <location>
        <begin position="1204"/>
        <end position="1219"/>
    </location>
</feature>
<evidence type="ECO:0000256" key="18">
    <source>
        <dbReference type="ARBA" id="ARBA00029579"/>
    </source>
</evidence>
<reference evidence="31" key="1">
    <citation type="submission" date="2025-08" db="UniProtKB">
        <authorList>
            <consortium name="Ensembl"/>
        </authorList>
    </citation>
    <scope>IDENTIFICATION</scope>
</reference>
<keyword evidence="13" id="KW-0630">Potassium</keyword>
<keyword evidence="8" id="KW-0479">Metal-binding</keyword>
<dbReference type="Pfam" id="PF00520">
    <property type="entry name" value="Ion_trans"/>
    <property type="match status" value="1"/>
</dbReference>
<evidence type="ECO:0000256" key="4">
    <source>
        <dbReference type="ARBA" id="ARBA00022448"/>
    </source>
</evidence>
<evidence type="ECO:0000256" key="26">
    <source>
        <dbReference type="ARBA" id="ARBA00033447"/>
    </source>
</evidence>
<comment type="catalytic activity">
    <reaction evidence="27">
        <text>K(+)(in) = K(+)(out)</text>
        <dbReference type="Rhea" id="RHEA:29463"/>
        <dbReference type="ChEBI" id="CHEBI:29103"/>
    </reaction>
</comment>
<evidence type="ECO:0000313" key="32">
    <source>
        <dbReference type="Proteomes" id="UP000472275"/>
    </source>
</evidence>
<evidence type="ECO:0000256" key="7">
    <source>
        <dbReference type="ARBA" id="ARBA00022692"/>
    </source>
</evidence>
<keyword evidence="10" id="KW-0106">Calcium</keyword>
<dbReference type="GeneTree" id="ENSGT00940000154935"/>
<keyword evidence="9" id="KW-0631">Potassium channel</keyword>
<evidence type="ECO:0000256" key="15">
    <source>
        <dbReference type="ARBA" id="ARBA00023065"/>
    </source>
</evidence>
<feature type="transmembrane region" description="Helical" evidence="29">
    <location>
        <begin position="161"/>
        <end position="179"/>
    </location>
</feature>
<evidence type="ECO:0000256" key="12">
    <source>
        <dbReference type="ARBA" id="ARBA00022882"/>
    </source>
</evidence>
<keyword evidence="17" id="KW-0407">Ion channel</keyword>
<evidence type="ECO:0000256" key="21">
    <source>
        <dbReference type="ARBA" id="ARBA00030326"/>
    </source>
</evidence>
<dbReference type="GO" id="GO:0046872">
    <property type="term" value="F:metal ion binding"/>
    <property type="evidence" value="ECO:0007669"/>
    <property type="project" value="UniProtKB-KW"/>
</dbReference>
<dbReference type="Pfam" id="PF22614">
    <property type="entry name" value="Slo-like_RCK"/>
    <property type="match status" value="2"/>
</dbReference>
<comment type="similarity">
    <text evidence="2">Belongs to the potassium channel family. Calcium-activated (TC 1.A.1.3) subfamily. KCa1.1/KCNMA1 sub-subfamily.</text>
</comment>
<dbReference type="GO" id="GO:0045211">
    <property type="term" value="C:postsynaptic membrane"/>
    <property type="evidence" value="ECO:0007669"/>
    <property type="project" value="TreeGrafter"/>
</dbReference>
<evidence type="ECO:0000256" key="20">
    <source>
        <dbReference type="ARBA" id="ARBA00030288"/>
    </source>
</evidence>
<evidence type="ECO:0000256" key="17">
    <source>
        <dbReference type="ARBA" id="ARBA00023303"/>
    </source>
</evidence>
<evidence type="ECO:0000256" key="3">
    <source>
        <dbReference type="ARBA" id="ARBA00018044"/>
    </source>
</evidence>
<evidence type="ECO:0000259" key="30">
    <source>
        <dbReference type="PROSITE" id="PS51201"/>
    </source>
</evidence>
<dbReference type="InterPro" id="IPR005821">
    <property type="entry name" value="Ion_trans_dom"/>
</dbReference>
<dbReference type="Gene3D" id="1.10.287.70">
    <property type="match status" value="1"/>
</dbReference>